<evidence type="ECO:0000256" key="1">
    <source>
        <dbReference type="SAM" id="MobiDB-lite"/>
    </source>
</evidence>
<dbReference type="WBParaSite" id="NBR_0000175201-mRNA-1">
    <property type="protein sequence ID" value="NBR_0000175201-mRNA-1"/>
    <property type="gene ID" value="NBR_0000175201"/>
</dbReference>
<evidence type="ECO:0000313" key="2">
    <source>
        <dbReference type="WBParaSite" id="NBR_0000175201-mRNA-1"/>
    </source>
</evidence>
<feature type="compositionally biased region" description="Polar residues" evidence="1">
    <location>
        <begin position="158"/>
        <end position="173"/>
    </location>
</feature>
<name>A0A0N4XGV0_NIPBR</name>
<reference evidence="2" key="1">
    <citation type="submission" date="2017-02" db="UniProtKB">
        <authorList>
            <consortium name="WormBaseParasite"/>
        </authorList>
    </citation>
    <scope>IDENTIFICATION</scope>
</reference>
<feature type="region of interest" description="Disordered" evidence="1">
    <location>
        <begin position="146"/>
        <end position="176"/>
    </location>
</feature>
<organism evidence="2">
    <name type="scientific">Nippostrongylus brasiliensis</name>
    <name type="common">Rat hookworm</name>
    <dbReference type="NCBI Taxonomy" id="27835"/>
    <lineage>
        <taxon>Eukaryota</taxon>
        <taxon>Metazoa</taxon>
        <taxon>Ecdysozoa</taxon>
        <taxon>Nematoda</taxon>
        <taxon>Chromadorea</taxon>
        <taxon>Rhabditida</taxon>
        <taxon>Rhabditina</taxon>
        <taxon>Rhabditomorpha</taxon>
        <taxon>Strongyloidea</taxon>
        <taxon>Heligmosomidae</taxon>
        <taxon>Nippostrongylus</taxon>
    </lineage>
</organism>
<dbReference type="AlphaFoldDB" id="A0A0N4XGV0"/>
<protein>
    <submittedName>
        <fullName evidence="2">DUF4515 domain-containing protein</fullName>
    </submittedName>
</protein>
<accession>A0A0N4XGV0</accession>
<sequence>LQVHQNASDRLKLYESDVKVRQAQKAERQKENDFLRQSKKLKALSSSIEKSVSIDMPELSALGDKDTTRTLNGYENKCYDQGELIHGKIESNNNQAIPLKQVIVSVDRITNHLSRLEGKEEESKILHEFFHSEPVQAAIEAIAVHRTPQSQDSKDNESSFTANGTTAHSTKPSEPNVHVVSLYKQEDSYLTHTIKDYTHRRVHMHNLSNVCFVAVSVIFVQQAKMKSQAMMRKERNCVRLLRFYANMNKVNRYDSTRTKRIRKGFLSSWMELTRSLNVSLKQRQTYTFMLQRTSLCLLQKISACWERLVVPPPL</sequence>
<proteinExistence type="predicted"/>